<comment type="caution">
    <text evidence="1">The sequence shown here is derived from an EMBL/GenBank/DDBJ whole genome shotgun (WGS) entry which is preliminary data.</text>
</comment>
<protein>
    <submittedName>
        <fullName evidence="1">Uncharacterized protein</fullName>
    </submittedName>
</protein>
<evidence type="ECO:0000313" key="1">
    <source>
        <dbReference type="EMBL" id="TDG09586.1"/>
    </source>
</evidence>
<dbReference type="Proteomes" id="UP000295606">
    <property type="component" value="Unassembled WGS sequence"/>
</dbReference>
<reference evidence="1 2" key="1">
    <citation type="submission" date="2019-03" db="EMBL/GenBank/DDBJ databases">
        <title>Paraburkholderia sp. isolated from native Mimosa gymnas in Guartela State Park, Brazil.</title>
        <authorList>
            <person name="Paulitsch F."/>
            <person name="Hungria M."/>
            <person name="Delamuta J.R.M."/>
            <person name="Ribeiro R.A."/>
            <person name="Dall'Agnol R."/>
            <person name="Silva J.S.B."/>
        </authorList>
    </citation>
    <scope>NUCLEOTIDE SEQUENCE [LARGE SCALE GENOMIC DNA]</scope>
    <source>
        <strain evidence="1 2">CNPSo 3008</strain>
    </source>
</reference>
<organism evidence="1 2">
    <name type="scientific">Paraburkholderia guartelaensis</name>
    <dbReference type="NCBI Taxonomy" id="2546446"/>
    <lineage>
        <taxon>Bacteria</taxon>
        <taxon>Pseudomonadati</taxon>
        <taxon>Pseudomonadota</taxon>
        <taxon>Betaproteobacteria</taxon>
        <taxon>Burkholderiales</taxon>
        <taxon>Burkholderiaceae</taxon>
        <taxon>Paraburkholderia</taxon>
    </lineage>
</organism>
<sequence length="83" mass="8903">MPINCMGSPRTGKRGSGVDLAGSPAAFQAVLRAPGSAPWRIAFSRFPWAEKTVSHAVLPRPVVQKHTVSMCHVLSAAQQDYIC</sequence>
<dbReference type="OrthoDB" id="9949806at2"/>
<dbReference type="EMBL" id="SMOD01000004">
    <property type="protein sequence ID" value="TDG09586.1"/>
    <property type="molecule type" value="Genomic_DNA"/>
</dbReference>
<accession>A0A4R5LJ51</accession>
<evidence type="ECO:0000313" key="2">
    <source>
        <dbReference type="Proteomes" id="UP000295606"/>
    </source>
</evidence>
<gene>
    <name evidence="1" type="ORF">E1N52_07310</name>
</gene>
<name>A0A4R5LJ51_9BURK</name>
<proteinExistence type="predicted"/>
<dbReference type="RefSeq" id="WP_133181520.1">
    <property type="nucleotide sequence ID" value="NZ_SMOD01000004.1"/>
</dbReference>
<dbReference type="AlphaFoldDB" id="A0A4R5LJ51"/>